<evidence type="ECO:0000313" key="2">
    <source>
        <dbReference type="EMBL" id="SUG57579.1"/>
    </source>
</evidence>
<evidence type="ECO:0000259" key="1">
    <source>
        <dbReference type="Pfam" id="PF03625"/>
    </source>
</evidence>
<sequence length="183" mass="20171">MRTILKPFFTGGNLDVTLIRPGFATEDGVITIVKTYSAYDYPQTRSRLMQAVADHGLVLFGEFDHARAAQDVNLKMPPTTVLVFGNPKGGTPLMLTHPELALDLPFRVLISQQADGRTLVSYHPAETLQRYGLDTAAIQALKKLEQLVKKVSTKAENLASIGQCVCMGDVANKYGHIVHYLMR</sequence>
<accession>A0A379U761</accession>
<feature type="domain" description="DUF302" evidence="1">
    <location>
        <begin position="63"/>
        <end position="123"/>
    </location>
</feature>
<gene>
    <name evidence="2" type="primary">SBOV45921</name>
    <name evidence="2" type="ORF">NCTC10060_04807</name>
</gene>
<organism evidence="2 3">
    <name type="scientific">Salmonella diarizonae</name>
    <dbReference type="NCBI Taxonomy" id="59204"/>
    <lineage>
        <taxon>Bacteria</taxon>
        <taxon>Pseudomonadati</taxon>
        <taxon>Pseudomonadota</taxon>
        <taxon>Gammaproteobacteria</taxon>
        <taxon>Enterobacterales</taxon>
        <taxon>Enterobacteriaceae</taxon>
        <taxon>Salmonella</taxon>
    </lineage>
</organism>
<dbReference type="PANTHER" id="PTHR38342:SF2">
    <property type="entry name" value="INNER MEMBRANE OR EXPORTED"/>
    <property type="match status" value="1"/>
</dbReference>
<dbReference type="InterPro" id="IPR005180">
    <property type="entry name" value="DUF302"/>
</dbReference>
<reference evidence="2 3" key="1">
    <citation type="submission" date="2018-06" db="EMBL/GenBank/DDBJ databases">
        <authorList>
            <consortium name="Pathogen Informatics"/>
            <person name="Doyle S."/>
        </authorList>
    </citation>
    <scope>NUCLEOTIDE SEQUENCE [LARGE SCALE GENOMIC DNA]</scope>
    <source>
        <strain evidence="2 3">NCTC10060</strain>
    </source>
</reference>
<dbReference type="CDD" id="cd14797">
    <property type="entry name" value="DUF302"/>
    <property type="match status" value="1"/>
</dbReference>
<dbReference type="Proteomes" id="UP000254633">
    <property type="component" value="Unassembled WGS sequence"/>
</dbReference>
<dbReference type="AlphaFoldDB" id="A0A379U761"/>
<dbReference type="Pfam" id="PF03625">
    <property type="entry name" value="DUF302"/>
    <property type="match status" value="1"/>
</dbReference>
<proteinExistence type="predicted"/>
<dbReference type="Gene3D" id="3.30.310.70">
    <property type="entry name" value="TT1751-like domain"/>
    <property type="match status" value="1"/>
</dbReference>
<dbReference type="PANTHER" id="PTHR38342">
    <property type="entry name" value="SLR5037 PROTEIN"/>
    <property type="match status" value="1"/>
</dbReference>
<name>A0A379U761_SALDZ</name>
<protein>
    <submittedName>
        <fullName evidence="2">Domain of uncharacterized function superfamily</fullName>
    </submittedName>
</protein>
<dbReference type="InterPro" id="IPR035923">
    <property type="entry name" value="TT1751-like_sf"/>
</dbReference>
<dbReference type="SUPFAM" id="SSF103247">
    <property type="entry name" value="TT1751-like"/>
    <property type="match status" value="1"/>
</dbReference>
<evidence type="ECO:0000313" key="3">
    <source>
        <dbReference type="Proteomes" id="UP000254633"/>
    </source>
</evidence>
<dbReference type="EMBL" id="UGXH01000003">
    <property type="protein sequence ID" value="SUG57579.1"/>
    <property type="molecule type" value="Genomic_DNA"/>
</dbReference>